<dbReference type="InParanoid" id="A0A1Q3BPC4"/>
<name>A0A1Q3BPC4_CEPFO</name>
<dbReference type="AlphaFoldDB" id="A0A1Q3BPC4"/>
<keyword evidence="3" id="KW-1185">Reference proteome</keyword>
<reference evidence="3" key="1">
    <citation type="submission" date="2016-04" db="EMBL/GenBank/DDBJ databases">
        <title>Cephalotus genome sequencing.</title>
        <authorList>
            <person name="Fukushima K."/>
            <person name="Hasebe M."/>
            <person name="Fang X."/>
        </authorList>
    </citation>
    <scope>NUCLEOTIDE SEQUENCE [LARGE SCALE GENOMIC DNA]</scope>
    <source>
        <strain evidence="3">cv. St1</strain>
    </source>
</reference>
<dbReference type="EMBL" id="BDDD01000758">
    <property type="protein sequence ID" value="GAV69876.1"/>
    <property type="molecule type" value="Genomic_DNA"/>
</dbReference>
<gene>
    <name evidence="2" type="ORF">CFOL_v3_13377</name>
</gene>
<feature type="compositionally biased region" description="Polar residues" evidence="1">
    <location>
        <begin position="67"/>
        <end position="79"/>
    </location>
</feature>
<dbReference type="Proteomes" id="UP000187406">
    <property type="component" value="Unassembled WGS sequence"/>
</dbReference>
<evidence type="ECO:0000313" key="2">
    <source>
        <dbReference type="EMBL" id="GAV69876.1"/>
    </source>
</evidence>
<evidence type="ECO:0000313" key="3">
    <source>
        <dbReference type="Proteomes" id="UP000187406"/>
    </source>
</evidence>
<dbReference type="PANTHER" id="PTHR36308:SF1">
    <property type="entry name" value="DENTIN SIALOPHOSPHOPROTEIN-RELATED"/>
    <property type="match status" value="1"/>
</dbReference>
<feature type="region of interest" description="Disordered" evidence="1">
    <location>
        <begin position="114"/>
        <end position="147"/>
    </location>
</feature>
<feature type="compositionally biased region" description="Polar residues" evidence="1">
    <location>
        <begin position="124"/>
        <end position="146"/>
    </location>
</feature>
<protein>
    <submittedName>
        <fullName evidence="2">Uncharacterized protein</fullName>
    </submittedName>
</protein>
<evidence type="ECO:0000256" key="1">
    <source>
        <dbReference type="SAM" id="MobiDB-lite"/>
    </source>
</evidence>
<sequence length="235" mass="25607">MNSFFGSARDDKVSSASNTNDWFQDGLWRNSTSRVTGQAERFETSTNYKGSGTVESATGVDWIPDDQWQTCSNKAPNSETADEDNSAFDASWNDLASLTTAQDLLSTNKALKEKTIDKEEDSSDSWNDFTSTSTGQDPPNVSSGQVVTHIESISEAPDFKPIDEDNNLFDVWNDFASSAGGKDPSSDSLKLTINHVTSSKEVPDNKTTDGNDDSFDVWNEFSCSTVAQDPSIGSF</sequence>
<dbReference type="OrthoDB" id="1904894at2759"/>
<accession>A0A1Q3BPC4</accession>
<proteinExistence type="predicted"/>
<feature type="compositionally biased region" description="Polar residues" evidence="1">
    <location>
        <begin position="44"/>
        <end position="56"/>
    </location>
</feature>
<dbReference type="PANTHER" id="PTHR36308">
    <property type="entry name" value="DENTIN SIALOPHOSPHOPROTEIN-RELATED"/>
    <property type="match status" value="1"/>
</dbReference>
<feature type="region of interest" description="Disordered" evidence="1">
    <location>
        <begin position="1"/>
        <end position="88"/>
    </location>
</feature>
<organism evidence="2 3">
    <name type="scientific">Cephalotus follicularis</name>
    <name type="common">Albany pitcher plant</name>
    <dbReference type="NCBI Taxonomy" id="3775"/>
    <lineage>
        <taxon>Eukaryota</taxon>
        <taxon>Viridiplantae</taxon>
        <taxon>Streptophyta</taxon>
        <taxon>Embryophyta</taxon>
        <taxon>Tracheophyta</taxon>
        <taxon>Spermatophyta</taxon>
        <taxon>Magnoliopsida</taxon>
        <taxon>eudicotyledons</taxon>
        <taxon>Gunneridae</taxon>
        <taxon>Pentapetalae</taxon>
        <taxon>rosids</taxon>
        <taxon>fabids</taxon>
        <taxon>Oxalidales</taxon>
        <taxon>Cephalotaceae</taxon>
        <taxon>Cephalotus</taxon>
    </lineage>
</organism>
<comment type="caution">
    <text evidence="2">The sequence shown here is derived from an EMBL/GenBank/DDBJ whole genome shotgun (WGS) entry which is preliminary data.</text>
</comment>